<protein>
    <submittedName>
        <fullName evidence="1">Uncharacterized protein</fullName>
    </submittedName>
</protein>
<comment type="caution">
    <text evidence="1">The sequence shown here is derived from an EMBL/GenBank/DDBJ whole genome shotgun (WGS) entry which is preliminary data.</text>
</comment>
<reference evidence="1" key="1">
    <citation type="thesis" date="2020" institute="ProQuest LLC" country="789 East Eisenhower Parkway, Ann Arbor, MI, USA">
        <title>Comparative Genomics and Chromosome Evolution.</title>
        <authorList>
            <person name="Mudd A.B."/>
        </authorList>
    </citation>
    <scope>NUCLEOTIDE SEQUENCE</scope>
    <source>
        <strain evidence="1">237g6f4</strain>
        <tissue evidence="1">Blood</tissue>
    </source>
</reference>
<dbReference type="EMBL" id="WNYA01000003">
    <property type="protein sequence ID" value="KAG8580205.1"/>
    <property type="molecule type" value="Genomic_DNA"/>
</dbReference>
<dbReference type="Proteomes" id="UP000824782">
    <property type="component" value="Unassembled WGS sequence"/>
</dbReference>
<name>A0AAV7C5C7_ENGPU</name>
<accession>A0AAV7C5C7</accession>
<keyword evidence="2" id="KW-1185">Reference proteome</keyword>
<organism evidence="1 2">
    <name type="scientific">Engystomops pustulosus</name>
    <name type="common">Tungara frog</name>
    <name type="synonym">Physalaemus pustulosus</name>
    <dbReference type="NCBI Taxonomy" id="76066"/>
    <lineage>
        <taxon>Eukaryota</taxon>
        <taxon>Metazoa</taxon>
        <taxon>Chordata</taxon>
        <taxon>Craniata</taxon>
        <taxon>Vertebrata</taxon>
        <taxon>Euteleostomi</taxon>
        <taxon>Amphibia</taxon>
        <taxon>Batrachia</taxon>
        <taxon>Anura</taxon>
        <taxon>Neobatrachia</taxon>
        <taxon>Hyloidea</taxon>
        <taxon>Leptodactylidae</taxon>
        <taxon>Leiuperinae</taxon>
        <taxon>Engystomops</taxon>
    </lineage>
</organism>
<proteinExistence type="predicted"/>
<gene>
    <name evidence="1" type="ORF">GDO81_007195</name>
</gene>
<dbReference type="AlphaFoldDB" id="A0AAV7C5C7"/>
<sequence>MFMDTTDSQTVYICCPVRLYPAHCSRSRVQTDTATSGHLRLGRWPVELQCRNQRWLFDQMLSKTCSSPGFLSCDGVGVFWSPF</sequence>
<evidence type="ECO:0000313" key="2">
    <source>
        <dbReference type="Proteomes" id="UP000824782"/>
    </source>
</evidence>
<evidence type="ECO:0000313" key="1">
    <source>
        <dbReference type="EMBL" id="KAG8580205.1"/>
    </source>
</evidence>